<gene>
    <name evidence="6" type="primary">AlNc14C52G4050</name>
    <name evidence="6" type="ORF">ALNC14_046750</name>
</gene>
<keyword evidence="2" id="KW-0547">Nucleotide-binding</keyword>
<feature type="domain" description="DAGKc" evidence="5">
    <location>
        <begin position="177"/>
        <end position="319"/>
    </location>
</feature>
<evidence type="ECO:0000313" key="6">
    <source>
        <dbReference type="EMBL" id="CCA18532.1"/>
    </source>
</evidence>
<dbReference type="EMBL" id="FR824097">
    <property type="protein sequence ID" value="CCA18532.1"/>
    <property type="molecule type" value="Genomic_DNA"/>
</dbReference>
<dbReference type="AlphaFoldDB" id="F0WBK5"/>
<dbReference type="Gene3D" id="2.60.200.40">
    <property type="match status" value="1"/>
</dbReference>
<dbReference type="GO" id="GO:0046512">
    <property type="term" value="P:sphingosine biosynthetic process"/>
    <property type="evidence" value="ECO:0007669"/>
    <property type="project" value="TreeGrafter"/>
</dbReference>
<accession>F0WBK5</accession>
<evidence type="ECO:0000256" key="4">
    <source>
        <dbReference type="ARBA" id="ARBA00022840"/>
    </source>
</evidence>
<dbReference type="HOGENOM" id="CLU_013399_3_1_1"/>
<proteinExistence type="predicted"/>
<dbReference type="GO" id="GO:0001727">
    <property type="term" value="F:lipid kinase activity"/>
    <property type="evidence" value="ECO:0007669"/>
    <property type="project" value="TreeGrafter"/>
</dbReference>
<evidence type="ECO:0000259" key="5">
    <source>
        <dbReference type="PROSITE" id="PS50146"/>
    </source>
</evidence>
<protein>
    <submittedName>
        <fullName evidence="6">Sphingosine kinase putative</fullName>
    </submittedName>
</protein>
<evidence type="ECO:0000256" key="1">
    <source>
        <dbReference type="ARBA" id="ARBA00022679"/>
    </source>
</evidence>
<dbReference type="Pfam" id="PF19279">
    <property type="entry name" value="YegS_C"/>
    <property type="match status" value="1"/>
</dbReference>
<keyword evidence="3 6" id="KW-0418">Kinase</keyword>
<organism evidence="6">
    <name type="scientific">Albugo laibachii Nc14</name>
    <dbReference type="NCBI Taxonomy" id="890382"/>
    <lineage>
        <taxon>Eukaryota</taxon>
        <taxon>Sar</taxon>
        <taxon>Stramenopiles</taxon>
        <taxon>Oomycota</taxon>
        <taxon>Peronosporomycetes</taxon>
        <taxon>Albuginales</taxon>
        <taxon>Albuginaceae</taxon>
        <taxon>Albugo</taxon>
    </lineage>
</organism>
<keyword evidence="4" id="KW-0067">ATP-binding</keyword>
<dbReference type="PANTHER" id="PTHR12358">
    <property type="entry name" value="SPHINGOSINE KINASE"/>
    <property type="match status" value="1"/>
</dbReference>
<reference evidence="6" key="1">
    <citation type="journal article" date="2011" name="PLoS Biol.">
        <title>Gene gain and loss during evolution of obligate parasitism in the white rust pathogen of Arabidopsis thaliana.</title>
        <authorList>
            <person name="Kemen E."/>
            <person name="Gardiner A."/>
            <person name="Schultz-Larsen T."/>
            <person name="Kemen A.C."/>
            <person name="Balmuth A.L."/>
            <person name="Robert-Seilaniantz A."/>
            <person name="Bailey K."/>
            <person name="Holub E."/>
            <person name="Studholme D.J."/>
            <person name="Maclean D."/>
            <person name="Jones J.D."/>
        </authorList>
    </citation>
    <scope>NUCLEOTIDE SEQUENCE</scope>
</reference>
<dbReference type="Gene3D" id="3.40.50.10330">
    <property type="entry name" value="Probable inorganic polyphosphate/atp-NAD kinase, domain 1"/>
    <property type="match status" value="1"/>
</dbReference>
<dbReference type="Pfam" id="PF00781">
    <property type="entry name" value="DAGK_cat"/>
    <property type="match status" value="1"/>
</dbReference>
<dbReference type="SMART" id="SM00046">
    <property type="entry name" value="DAGKc"/>
    <property type="match status" value="1"/>
</dbReference>
<keyword evidence="1" id="KW-0808">Transferase</keyword>
<dbReference type="InterPro" id="IPR050187">
    <property type="entry name" value="Lipid_Phosphate_FormReg"/>
</dbReference>
<dbReference type="InterPro" id="IPR001206">
    <property type="entry name" value="Diacylglycerol_kinase_cat_dom"/>
</dbReference>
<evidence type="ECO:0000256" key="3">
    <source>
        <dbReference type="ARBA" id="ARBA00022777"/>
    </source>
</evidence>
<dbReference type="GO" id="GO:0005524">
    <property type="term" value="F:ATP binding"/>
    <property type="evidence" value="ECO:0007669"/>
    <property type="project" value="UniProtKB-KW"/>
</dbReference>
<reference evidence="6" key="2">
    <citation type="submission" date="2011-02" db="EMBL/GenBank/DDBJ databases">
        <authorList>
            <person name="MacLean D."/>
        </authorList>
    </citation>
    <scope>NUCLEOTIDE SEQUENCE</scope>
</reference>
<dbReference type="GO" id="GO:0005737">
    <property type="term" value="C:cytoplasm"/>
    <property type="evidence" value="ECO:0007669"/>
    <property type="project" value="TreeGrafter"/>
</dbReference>
<dbReference type="PANTHER" id="PTHR12358:SF31">
    <property type="entry name" value="ACYLGLYCEROL KINASE, MITOCHONDRIAL"/>
    <property type="match status" value="1"/>
</dbReference>
<dbReference type="InterPro" id="IPR016064">
    <property type="entry name" value="NAD/diacylglycerol_kinase_sf"/>
</dbReference>
<dbReference type="SUPFAM" id="SSF111331">
    <property type="entry name" value="NAD kinase/diacylglycerol kinase-like"/>
    <property type="match status" value="1"/>
</dbReference>
<evidence type="ECO:0000256" key="2">
    <source>
        <dbReference type="ARBA" id="ARBA00022741"/>
    </source>
</evidence>
<dbReference type="InterPro" id="IPR017438">
    <property type="entry name" value="ATP-NAD_kinase_N"/>
</dbReference>
<name>F0WBK5_9STRA</name>
<dbReference type="InterPro" id="IPR045540">
    <property type="entry name" value="YegS/DAGK_C"/>
</dbReference>
<dbReference type="PROSITE" id="PS50146">
    <property type="entry name" value="DAGK"/>
    <property type="match status" value="1"/>
</dbReference>
<sequence length="533" mass="59124">MEQVQWKSTSSFFLNAAPSDCSALMCCNPMRYIAQFSIASECLQLSIYYNSNRKSKNATLLPTDMNHLKIREHTQVKWSDVIGAELTTNTAPYQILSPSTLLTSAVSTDTMYGIQVTMAIRTGQAHAKRRIRKWKCHFFIRDIQQVVTCAQYINAYADPRFGIPSIDTDLSSINTILSPRKFLVIVNPASGQKKASGMYHNAVESLFAAGGILIDLVITEKQGEATELARNMQLGKYDCVVIVSGDGLIHEFFQGLQEREDCTDAIKQPLGVIPGGTGNGLCVSNCFRGNESFDAIGAAYIVVKGKASPLDLTMYQSLQDQKKYCSFLSLEWAFIADLDIDSENLRALGPLRYTVKFVQMYFFTKKKYSGTIWYLAEDPEHCDTSELDLSLFDNVTLEPLNAPSCANEMVYHEKKTGNGVWKAIRGEFHLTWINNVSHPSSDSFAVPGAKFDDGYAHILLIKGCVQRSELLKVMLAIENGTHIQSAGVEIIKTRAFQVVSDAQDKFCVDGELVPGTAFRGQVHRGVARVVSIM</sequence>
<dbReference type="GO" id="GO:0016020">
    <property type="term" value="C:membrane"/>
    <property type="evidence" value="ECO:0007669"/>
    <property type="project" value="TreeGrafter"/>
</dbReference>